<evidence type="ECO:0000256" key="3">
    <source>
        <dbReference type="ARBA" id="ARBA00022692"/>
    </source>
</evidence>
<feature type="transmembrane region" description="Helical" evidence="6">
    <location>
        <begin position="101"/>
        <end position="122"/>
    </location>
</feature>
<reference evidence="8 9" key="1">
    <citation type="submission" date="2019-07" db="EMBL/GenBank/DDBJ databases">
        <authorList>
            <person name="Kim J."/>
        </authorList>
    </citation>
    <scope>NUCLEOTIDE SEQUENCE [LARGE SCALE GENOMIC DNA]</scope>
    <source>
        <strain evidence="8 9">JC52</strain>
    </source>
</reference>
<evidence type="ECO:0000259" key="7">
    <source>
        <dbReference type="PROSITE" id="PS50928"/>
    </source>
</evidence>
<dbReference type="GO" id="GO:0055085">
    <property type="term" value="P:transmembrane transport"/>
    <property type="evidence" value="ECO:0007669"/>
    <property type="project" value="InterPro"/>
</dbReference>
<dbReference type="PROSITE" id="PS50928">
    <property type="entry name" value="ABC_TM1"/>
    <property type="match status" value="1"/>
</dbReference>
<feature type="transmembrane region" description="Helical" evidence="6">
    <location>
        <begin position="291"/>
        <end position="316"/>
    </location>
</feature>
<evidence type="ECO:0000256" key="1">
    <source>
        <dbReference type="ARBA" id="ARBA00004141"/>
    </source>
</evidence>
<dbReference type="OrthoDB" id="9785836at2"/>
<dbReference type="InterPro" id="IPR035906">
    <property type="entry name" value="MetI-like_sf"/>
</dbReference>
<accession>A0A559K9K3</accession>
<dbReference type="PANTHER" id="PTHR43496:SF1">
    <property type="entry name" value="POLYGALACTURONAN_RHAMNOGALACTURONAN TRANSPORT SYSTEM PERMEASE PROTEIN YTEP"/>
    <property type="match status" value="1"/>
</dbReference>
<feature type="transmembrane region" description="Helical" evidence="6">
    <location>
        <begin position="200"/>
        <end position="219"/>
    </location>
</feature>
<keyword evidence="3 6" id="KW-0812">Transmembrane</keyword>
<dbReference type="EMBL" id="VNJI01000019">
    <property type="protein sequence ID" value="TVY08821.1"/>
    <property type="molecule type" value="Genomic_DNA"/>
</dbReference>
<feature type="transmembrane region" description="Helical" evidence="6">
    <location>
        <begin position="231"/>
        <end position="249"/>
    </location>
</feature>
<evidence type="ECO:0000313" key="9">
    <source>
        <dbReference type="Proteomes" id="UP000317036"/>
    </source>
</evidence>
<organism evidence="8 9">
    <name type="scientific">Paenibacillus cremeus</name>
    <dbReference type="NCBI Taxonomy" id="2163881"/>
    <lineage>
        <taxon>Bacteria</taxon>
        <taxon>Bacillati</taxon>
        <taxon>Bacillota</taxon>
        <taxon>Bacilli</taxon>
        <taxon>Bacillales</taxon>
        <taxon>Paenibacillaceae</taxon>
        <taxon>Paenibacillus</taxon>
    </lineage>
</organism>
<feature type="domain" description="ABC transmembrane type-1" evidence="7">
    <location>
        <begin position="97"/>
        <end position="312"/>
    </location>
</feature>
<gene>
    <name evidence="8" type="ORF">FPZ49_16220</name>
</gene>
<sequence>MRNSMPKSASNSSIQSHAAYRLPKRGSLFSYVLKNKWSYLMLLPGVLYFILFKYIPMWGVLIAFQNYQPFLGFLHSQWAGVEHFREFFSDSAFWQLFRNTAILAVYNIAFYFPLPILVALMLNEVRIAVFKRFVQTMIYIPHFVSWVVVIGMAYVFFTTEGGVINELIAKFGGQKVNFLVSADWFRTMIMSEVIWKDTGWGTIIFLAALAGVDPQLYEAARMDGAGRLRQIWHITLPAIRSTIVILLVLRLGHFLDNGFEQIFLSLNSMTREVGEVFETYVYRMGVQQGRFSFSTAVGLFKSVIGLILVVGANYCAKKLGEEGVY</sequence>
<dbReference type="Gene3D" id="1.10.3720.10">
    <property type="entry name" value="MetI-like"/>
    <property type="match status" value="1"/>
</dbReference>
<evidence type="ECO:0000313" key="8">
    <source>
        <dbReference type="EMBL" id="TVY08821.1"/>
    </source>
</evidence>
<comment type="subcellular location">
    <subcellularLocation>
        <location evidence="6">Cell membrane</location>
        <topology evidence="6">Multi-pass membrane protein</topology>
    </subcellularLocation>
    <subcellularLocation>
        <location evidence="1">Membrane</location>
        <topology evidence="1">Multi-pass membrane protein</topology>
    </subcellularLocation>
</comment>
<feature type="transmembrane region" description="Helical" evidence="6">
    <location>
        <begin position="134"/>
        <end position="157"/>
    </location>
</feature>
<comment type="caution">
    <text evidence="8">The sequence shown here is derived from an EMBL/GenBank/DDBJ whole genome shotgun (WGS) entry which is preliminary data.</text>
</comment>
<comment type="similarity">
    <text evidence="6">Belongs to the binding-protein-dependent transport system permease family.</text>
</comment>
<dbReference type="CDD" id="cd06261">
    <property type="entry name" value="TM_PBP2"/>
    <property type="match status" value="1"/>
</dbReference>
<dbReference type="Pfam" id="PF00528">
    <property type="entry name" value="BPD_transp_1"/>
    <property type="match status" value="1"/>
</dbReference>
<dbReference type="InterPro" id="IPR000515">
    <property type="entry name" value="MetI-like"/>
</dbReference>
<proteinExistence type="inferred from homology"/>
<keyword evidence="9" id="KW-1185">Reference proteome</keyword>
<evidence type="ECO:0000256" key="6">
    <source>
        <dbReference type="RuleBase" id="RU363032"/>
    </source>
</evidence>
<evidence type="ECO:0000256" key="4">
    <source>
        <dbReference type="ARBA" id="ARBA00022989"/>
    </source>
</evidence>
<keyword evidence="5 6" id="KW-0472">Membrane</keyword>
<protein>
    <submittedName>
        <fullName evidence="8">Sugar ABC transporter permease</fullName>
    </submittedName>
</protein>
<dbReference type="Proteomes" id="UP000317036">
    <property type="component" value="Unassembled WGS sequence"/>
</dbReference>
<evidence type="ECO:0000256" key="2">
    <source>
        <dbReference type="ARBA" id="ARBA00022448"/>
    </source>
</evidence>
<evidence type="ECO:0000256" key="5">
    <source>
        <dbReference type="ARBA" id="ARBA00023136"/>
    </source>
</evidence>
<keyword evidence="2 6" id="KW-0813">Transport</keyword>
<dbReference type="AlphaFoldDB" id="A0A559K9K3"/>
<keyword evidence="4 6" id="KW-1133">Transmembrane helix</keyword>
<feature type="transmembrane region" description="Helical" evidence="6">
    <location>
        <begin position="39"/>
        <end position="64"/>
    </location>
</feature>
<dbReference type="SUPFAM" id="SSF161098">
    <property type="entry name" value="MetI-like"/>
    <property type="match status" value="1"/>
</dbReference>
<dbReference type="GO" id="GO:0005886">
    <property type="term" value="C:plasma membrane"/>
    <property type="evidence" value="ECO:0007669"/>
    <property type="project" value="UniProtKB-SubCell"/>
</dbReference>
<name>A0A559K9K3_9BACL</name>
<dbReference type="PANTHER" id="PTHR43496">
    <property type="entry name" value="PROTEIN LPLB"/>
    <property type="match status" value="1"/>
</dbReference>